<evidence type="ECO:0000256" key="7">
    <source>
        <dbReference type="PROSITE-ProRule" id="PRU00703"/>
    </source>
</evidence>
<dbReference type="InterPro" id="IPR005170">
    <property type="entry name" value="Transptr-assoc_dom"/>
</dbReference>
<dbReference type="InterPro" id="IPR002550">
    <property type="entry name" value="CNNM"/>
</dbReference>
<evidence type="ECO:0000259" key="11">
    <source>
        <dbReference type="PROSITE" id="PS51846"/>
    </source>
</evidence>
<evidence type="ECO:0000256" key="1">
    <source>
        <dbReference type="ARBA" id="ARBA00004141"/>
    </source>
</evidence>
<dbReference type="SUPFAM" id="SSF54631">
    <property type="entry name" value="CBS-domain pair"/>
    <property type="match status" value="1"/>
</dbReference>
<feature type="transmembrane region" description="Helical" evidence="9">
    <location>
        <begin position="129"/>
        <end position="151"/>
    </location>
</feature>
<dbReference type="STRING" id="225004.SAMN02745152_01831"/>
<gene>
    <name evidence="12" type="ORF">SAMN02745152_01831</name>
</gene>
<evidence type="ECO:0000313" key="13">
    <source>
        <dbReference type="Proteomes" id="UP000190395"/>
    </source>
</evidence>
<keyword evidence="4 8" id="KW-1133">Transmembrane helix</keyword>
<dbReference type="PROSITE" id="PS51371">
    <property type="entry name" value="CBS"/>
    <property type="match status" value="2"/>
</dbReference>
<dbReference type="Pfam" id="PF00571">
    <property type="entry name" value="CBS"/>
    <property type="match status" value="2"/>
</dbReference>
<dbReference type="SUPFAM" id="SSF56176">
    <property type="entry name" value="FAD-binding/transporter-associated domain-like"/>
    <property type="match status" value="1"/>
</dbReference>
<dbReference type="InterPro" id="IPR046342">
    <property type="entry name" value="CBS_dom_sf"/>
</dbReference>
<protein>
    <submittedName>
        <fullName evidence="12">CBS domain-containing protein</fullName>
    </submittedName>
</protein>
<comment type="subcellular location">
    <subcellularLocation>
        <location evidence="1">Membrane</location>
        <topology evidence="1">Multi-pass membrane protein</topology>
    </subcellularLocation>
</comment>
<keyword evidence="13" id="KW-1185">Reference proteome</keyword>
<dbReference type="EMBL" id="FUXC01000011">
    <property type="protein sequence ID" value="SJZ97848.1"/>
    <property type="molecule type" value="Genomic_DNA"/>
</dbReference>
<keyword evidence="6 8" id="KW-0472">Membrane</keyword>
<dbReference type="InterPro" id="IPR016169">
    <property type="entry name" value="FAD-bd_PCMH_sub2"/>
</dbReference>
<evidence type="ECO:0000259" key="10">
    <source>
        <dbReference type="PROSITE" id="PS51371"/>
    </source>
</evidence>
<keyword evidence="3" id="KW-0677">Repeat</keyword>
<evidence type="ECO:0000313" key="12">
    <source>
        <dbReference type="EMBL" id="SJZ97848.1"/>
    </source>
</evidence>
<dbReference type="SMART" id="SM01091">
    <property type="entry name" value="CorC_HlyC"/>
    <property type="match status" value="1"/>
</dbReference>
<evidence type="ECO:0000256" key="9">
    <source>
        <dbReference type="SAM" id="Phobius"/>
    </source>
</evidence>
<keyword evidence="5 7" id="KW-0129">CBS domain</keyword>
<feature type="domain" description="CBS" evidence="10">
    <location>
        <begin position="214"/>
        <end position="278"/>
    </location>
</feature>
<dbReference type="Gene3D" id="3.30.465.10">
    <property type="match status" value="1"/>
</dbReference>
<name>A0A1T4Q3S5_9SPIR</name>
<evidence type="ECO:0000256" key="6">
    <source>
        <dbReference type="ARBA" id="ARBA00023136"/>
    </source>
</evidence>
<feature type="transmembrane region" description="Helical" evidence="9">
    <location>
        <begin position="67"/>
        <end position="91"/>
    </location>
</feature>
<dbReference type="PROSITE" id="PS51846">
    <property type="entry name" value="CNNM"/>
    <property type="match status" value="1"/>
</dbReference>
<dbReference type="Proteomes" id="UP000190395">
    <property type="component" value="Unassembled WGS sequence"/>
</dbReference>
<evidence type="ECO:0000256" key="4">
    <source>
        <dbReference type="ARBA" id="ARBA00022989"/>
    </source>
</evidence>
<sequence>MKIFVEIILPILADILLVFIVAFFAASETAFLSITRVTLHQMLKKEGDKKNTPAKKIQFLKKDTNRLLSLILIGINFVTSLASGLAAMIAIKLAGNSGSTYATIIISFVLIVFGEIMPKTVAAAYPVQAASVFASPLIFLEKLLFPIVWLFSKITDFITKILTSFIHEGRELITEDELKSLIAVGANEGTLENSEKRMLYKIFEFTDLKVHDIMRHKSQVQFVPENASYVEIADIFAETGYSRLPVCRGSFEDVLGVLYYKNVLLAGRVIKESKNLAVRCMRPALFIPETITATELLQKFRKENINFAVAVDENGSNIGIVTMDDIMRAVFGHSVHGEQSDIPPETLIVPVTSKEFLVPGDMKIDDVNELLKLELVSDDYDTLAGWLLEQFDAIPEAGETIRRDGVLFKVEDQTRRRIQSVRITFP</sequence>
<dbReference type="GO" id="GO:0050660">
    <property type="term" value="F:flavin adenine dinucleotide binding"/>
    <property type="evidence" value="ECO:0007669"/>
    <property type="project" value="InterPro"/>
</dbReference>
<reference evidence="12 13" key="1">
    <citation type="submission" date="2017-02" db="EMBL/GenBank/DDBJ databases">
        <authorList>
            <person name="Peterson S.W."/>
        </authorList>
    </citation>
    <scope>NUCLEOTIDE SEQUENCE [LARGE SCALE GENOMIC DNA]</scope>
    <source>
        <strain evidence="12 13">ATCC BAA-909</strain>
    </source>
</reference>
<dbReference type="InterPro" id="IPR000644">
    <property type="entry name" value="CBS_dom"/>
</dbReference>
<dbReference type="PANTHER" id="PTHR22777:SF17">
    <property type="entry name" value="UPF0053 PROTEIN SLL0260"/>
    <property type="match status" value="1"/>
</dbReference>
<dbReference type="CDD" id="cd04590">
    <property type="entry name" value="CBS_pair_CorC_HlyC_assoc"/>
    <property type="match status" value="1"/>
</dbReference>
<dbReference type="SMART" id="SM00116">
    <property type="entry name" value="CBS"/>
    <property type="match status" value="2"/>
</dbReference>
<dbReference type="InterPro" id="IPR044751">
    <property type="entry name" value="Ion_transp-like_CBS"/>
</dbReference>
<dbReference type="InterPro" id="IPR036318">
    <property type="entry name" value="FAD-bd_PCMH-like_sf"/>
</dbReference>
<dbReference type="PANTHER" id="PTHR22777">
    <property type="entry name" value="HEMOLYSIN-RELATED"/>
    <property type="match status" value="1"/>
</dbReference>
<dbReference type="AlphaFoldDB" id="A0A1T4Q3S5"/>
<dbReference type="GO" id="GO:0005886">
    <property type="term" value="C:plasma membrane"/>
    <property type="evidence" value="ECO:0007669"/>
    <property type="project" value="TreeGrafter"/>
</dbReference>
<feature type="domain" description="CNNM transmembrane" evidence="11">
    <location>
        <begin position="3"/>
        <end position="195"/>
    </location>
</feature>
<dbReference type="Pfam" id="PF01595">
    <property type="entry name" value="CNNM"/>
    <property type="match status" value="1"/>
</dbReference>
<proteinExistence type="predicted"/>
<feature type="transmembrane region" description="Helical" evidence="9">
    <location>
        <begin position="98"/>
        <end position="117"/>
    </location>
</feature>
<accession>A0A1T4Q3S5</accession>
<dbReference type="GeneID" id="303368058"/>
<evidence type="ECO:0000256" key="2">
    <source>
        <dbReference type="ARBA" id="ARBA00022692"/>
    </source>
</evidence>
<keyword evidence="2 8" id="KW-0812">Transmembrane</keyword>
<dbReference type="OrthoDB" id="9798188at2"/>
<feature type="domain" description="CBS" evidence="10">
    <location>
        <begin position="280"/>
        <end position="338"/>
    </location>
</feature>
<evidence type="ECO:0000256" key="3">
    <source>
        <dbReference type="ARBA" id="ARBA00022737"/>
    </source>
</evidence>
<dbReference type="Pfam" id="PF03471">
    <property type="entry name" value="CorC_HlyC"/>
    <property type="match status" value="1"/>
</dbReference>
<evidence type="ECO:0000256" key="5">
    <source>
        <dbReference type="ARBA" id="ARBA00023122"/>
    </source>
</evidence>
<evidence type="ECO:0000256" key="8">
    <source>
        <dbReference type="PROSITE-ProRule" id="PRU01193"/>
    </source>
</evidence>
<feature type="transmembrane region" description="Helical" evidence="9">
    <location>
        <begin position="7"/>
        <end position="26"/>
    </location>
</feature>
<dbReference type="RefSeq" id="WP_078931561.1">
    <property type="nucleotide sequence ID" value="NZ_CAMCOW010000025.1"/>
</dbReference>
<dbReference type="Gene3D" id="3.10.580.10">
    <property type="entry name" value="CBS-domain"/>
    <property type="match status" value="1"/>
</dbReference>
<organism evidence="12 13">
    <name type="scientific">Treponema berlinense</name>
    <dbReference type="NCBI Taxonomy" id="225004"/>
    <lineage>
        <taxon>Bacteria</taxon>
        <taxon>Pseudomonadati</taxon>
        <taxon>Spirochaetota</taxon>
        <taxon>Spirochaetia</taxon>
        <taxon>Spirochaetales</taxon>
        <taxon>Treponemataceae</taxon>
        <taxon>Treponema</taxon>
    </lineage>
</organism>